<dbReference type="Gene3D" id="3.50.7.10">
    <property type="entry name" value="GroEL"/>
    <property type="match status" value="1"/>
</dbReference>
<dbReference type="InterPro" id="IPR012716">
    <property type="entry name" value="Chap_CCT_beta"/>
</dbReference>
<dbReference type="Gene3D" id="3.30.260.10">
    <property type="entry name" value="TCP-1-like chaperonin intermediate domain"/>
    <property type="match status" value="1"/>
</dbReference>
<evidence type="ECO:0000256" key="9">
    <source>
        <dbReference type="ARBA" id="ARBA00093360"/>
    </source>
</evidence>
<dbReference type="InterPro" id="IPR002423">
    <property type="entry name" value="Cpn60/GroEL/TCP-1"/>
</dbReference>
<evidence type="ECO:0000313" key="13">
    <source>
        <dbReference type="Proteomes" id="UP000005225"/>
    </source>
</evidence>
<dbReference type="InterPro" id="IPR027409">
    <property type="entry name" value="GroEL-like_apical_dom_sf"/>
</dbReference>
<comment type="function">
    <text evidence="9">Component of the chaperonin-containing T-complex (TRiC), a molecular chaperone complex that assists the folding of actin, tubulin and other proteins upon ATP hydrolysis. The TRiC complex mediates the folding of WRAP53/TCAB1, thereby regulating telomere maintenance. As part of the TRiC complex may play a role in the assembly of BBSome, a complex involved in ciliogenesis regulating transports vesicles to the cilia.</text>
</comment>
<dbReference type="STRING" id="30611.ENSOGAP00000018024"/>
<keyword evidence="6 11" id="KW-0067">ATP-binding</keyword>
<evidence type="ECO:0000256" key="3">
    <source>
        <dbReference type="ARBA" id="ARBA00018961"/>
    </source>
</evidence>
<dbReference type="InParanoid" id="H0XPI3"/>
<dbReference type="InterPro" id="IPR027413">
    <property type="entry name" value="GROEL-like_equatorial_sf"/>
</dbReference>
<evidence type="ECO:0000256" key="5">
    <source>
        <dbReference type="ARBA" id="ARBA00022741"/>
    </source>
</evidence>
<dbReference type="SUPFAM" id="SSF48592">
    <property type="entry name" value="GroEL equatorial domain-like"/>
    <property type="match status" value="1"/>
</dbReference>
<dbReference type="Ensembl" id="ENSOGAT00000029023.1">
    <property type="protein sequence ID" value="ENSOGAP00000018024.1"/>
    <property type="gene ID" value="ENSOGAG00000028224.1"/>
</dbReference>
<dbReference type="PRINTS" id="PR00304">
    <property type="entry name" value="TCOMPLEXTCP1"/>
</dbReference>
<evidence type="ECO:0000256" key="10">
    <source>
        <dbReference type="ARBA" id="ARBA00093565"/>
    </source>
</evidence>
<proteinExistence type="inferred from homology"/>
<dbReference type="Pfam" id="PF00118">
    <property type="entry name" value="Cpn60_TCP1"/>
    <property type="match status" value="1"/>
</dbReference>
<dbReference type="PANTHER" id="PTHR11353">
    <property type="entry name" value="CHAPERONIN"/>
    <property type="match status" value="1"/>
</dbReference>
<reference evidence="12" key="3">
    <citation type="submission" date="2025-09" db="UniProtKB">
        <authorList>
            <consortium name="Ensembl"/>
        </authorList>
    </citation>
    <scope>IDENTIFICATION</scope>
</reference>
<dbReference type="GO" id="GO:0016887">
    <property type="term" value="F:ATP hydrolysis activity"/>
    <property type="evidence" value="ECO:0007669"/>
    <property type="project" value="InterPro"/>
</dbReference>
<dbReference type="GO" id="GO:0005832">
    <property type="term" value="C:chaperonin-containing T-complex"/>
    <property type="evidence" value="ECO:0007669"/>
    <property type="project" value="InterPro"/>
</dbReference>
<keyword evidence="7 11" id="KW-0143">Chaperone</keyword>
<dbReference type="SUPFAM" id="SSF54849">
    <property type="entry name" value="GroEL-intermediate domain like"/>
    <property type="match status" value="1"/>
</dbReference>
<dbReference type="InterPro" id="IPR027410">
    <property type="entry name" value="TCP-1-like_intermed_sf"/>
</dbReference>
<evidence type="ECO:0000256" key="7">
    <source>
        <dbReference type="ARBA" id="ARBA00023186"/>
    </source>
</evidence>
<evidence type="ECO:0000256" key="2">
    <source>
        <dbReference type="ARBA" id="ARBA00008020"/>
    </source>
</evidence>
<comment type="subunit">
    <text evidence="10">Component of the chaperonin-containing T-complex (TRiC), a hexadecamer composed of two identical back-to-back stacked rings enclosing a protein folding chamber. Each ring is made up of eight different subunits: TCP1/CCT1, CCT2, CCT3, CCT4, CCT5, CCT6A/CCT6, CCT7, CCT8. Interacts with PACRG. Interacts with FLCN. Interacts with DLEC1. Interacts with SVEP1.</text>
</comment>
<dbReference type="InterPro" id="IPR002194">
    <property type="entry name" value="Chaperonin_TCP-1_CS"/>
</dbReference>
<evidence type="ECO:0000256" key="4">
    <source>
        <dbReference type="ARBA" id="ARBA00022490"/>
    </source>
</evidence>
<evidence type="ECO:0000256" key="8">
    <source>
        <dbReference type="ARBA" id="ARBA00033237"/>
    </source>
</evidence>
<evidence type="ECO:0000256" key="1">
    <source>
        <dbReference type="ARBA" id="ARBA00004496"/>
    </source>
</evidence>
<comment type="subcellular location">
    <subcellularLocation>
        <location evidence="1">Cytoplasm</location>
    </subcellularLocation>
</comment>
<dbReference type="FunFam" id="3.30.260.10:FF:000025">
    <property type="entry name" value="Chaperonin containing TCP1 subunit 2"/>
    <property type="match status" value="1"/>
</dbReference>
<comment type="similarity">
    <text evidence="2 11">Belongs to the TCP-1 chaperonin family.</text>
</comment>
<dbReference type="GO" id="GO:0140662">
    <property type="term" value="F:ATP-dependent protein folding chaperone"/>
    <property type="evidence" value="ECO:0007669"/>
    <property type="project" value="InterPro"/>
</dbReference>
<accession>H0XPI3</accession>
<dbReference type="Proteomes" id="UP000005225">
    <property type="component" value="Unassembled WGS sequence"/>
</dbReference>
<reference evidence="12" key="2">
    <citation type="submission" date="2025-08" db="UniProtKB">
        <authorList>
            <consortium name="Ensembl"/>
        </authorList>
    </citation>
    <scope>IDENTIFICATION</scope>
</reference>
<evidence type="ECO:0000256" key="11">
    <source>
        <dbReference type="RuleBase" id="RU004187"/>
    </source>
</evidence>
<evidence type="ECO:0000313" key="12">
    <source>
        <dbReference type="Ensembl" id="ENSOGAP00000018024.1"/>
    </source>
</evidence>
<sequence length="471" mass="51735">AVGNMVESTLGPKGMNKILLSSARYISLTATKDGATILKNIDADNSAAKVLVDTSRVQDEVGDGTTSVTLLAAELLRKAESIITITIHPQTIIALERSHKAAREALLNSAGDRDSDEFQLCQDIIIIVGVTVSSKLLTHHKNHFAKLAVEAVLRLKDSNLEAIHAIKKLGSLTDSYLDEGFLLDKNNWHKSTKIENTKILIANNRMDMDKIKIFGSQVRVDFYSKVCRNMQEKKKMKEKIEHILKCGISYCINRKLIYNYPEQLFDAAGVMAIEHTDFPSVEYLALVTGGEIASTSITCTELVKLGSCKRIEEIMIGEDKLIHFVGVALGEACRIILHGATQQILDKTERSLHNALCILTQTVKDSKTTDGGGRSEMLMAYSVTQPAFKTQGKEALPIITVDSAGYDSEDLGLDMRQGTIGDMAVLGMTESFKVKQQVHLSAAEAEVILSVDTIIKDFNLLKMTVESVYPC</sequence>
<dbReference type="GO" id="GO:0005524">
    <property type="term" value="F:ATP binding"/>
    <property type="evidence" value="ECO:0007669"/>
    <property type="project" value="UniProtKB-KW"/>
</dbReference>
<dbReference type="Gene3D" id="1.10.560.10">
    <property type="entry name" value="GroEL-like equatorial domain"/>
    <property type="match status" value="1"/>
</dbReference>
<dbReference type="GeneTree" id="ENSGT00550000074930"/>
<dbReference type="GO" id="GO:0051082">
    <property type="term" value="F:unfolded protein binding"/>
    <property type="evidence" value="ECO:0007669"/>
    <property type="project" value="InterPro"/>
</dbReference>
<organism evidence="12 13">
    <name type="scientific">Otolemur garnettii</name>
    <name type="common">Small-eared galago</name>
    <name type="synonym">Garnett's greater bushbaby</name>
    <dbReference type="NCBI Taxonomy" id="30611"/>
    <lineage>
        <taxon>Eukaryota</taxon>
        <taxon>Metazoa</taxon>
        <taxon>Chordata</taxon>
        <taxon>Craniata</taxon>
        <taxon>Vertebrata</taxon>
        <taxon>Euteleostomi</taxon>
        <taxon>Mammalia</taxon>
        <taxon>Eutheria</taxon>
        <taxon>Euarchontoglires</taxon>
        <taxon>Primates</taxon>
        <taxon>Strepsirrhini</taxon>
        <taxon>Lorisiformes</taxon>
        <taxon>Galagidae</taxon>
        <taxon>Otolemur</taxon>
    </lineage>
</organism>
<dbReference type="AlphaFoldDB" id="H0XPI3"/>
<keyword evidence="4" id="KW-0963">Cytoplasm</keyword>
<dbReference type="InterPro" id="IPR017998">
    <property type="entry name" value="Chaperone_TCP-1"/>
</dbReference>
<dbReference type="SUPFAM" id="SSF52029">
    <property type="entry name" value="GroEL apical domain-like"/>
    <property type="match status" value="1"/>
</dbReference>
<dbReference type="PROSITE" id="PS00750">
    <property type="entry name" value="TCP1_1"/>
    <property type="match status" value="1"/>
</dbReference>
<keyword evidence="13" id="KW-1185">Reference proteome</keyword>
<name>H0XPI3_OTOGA</name>
<dbReference type="NCBIfam" id="TIGR02341">
    <property type="entry name" value="chap_CCT_beta"/>
    <property type="match status" value="1"/>
</dbReference>
<dbReference type="EMBL" id="AAQR03015073">
    <property type="status" value="NOT_ANNOTATED_CDS"/>
    <property type="molecule type" value="Genomic_DNA"/>
</dbReference>
<dbReference type="eggNOG" id="KOG0363">
    <property type="taxonomic scope" value="Eukaryota"/>
</dbReference>
<protein>
    <recommendedName>
        <fullName evidence="3">T-complex protein 1 subunit beta</fullName>
    </recommendedName>
    <alternativeName>
        <fullName evidence="8">CCT-beta</fullName>
    </alternativeName>
</protein>
<keyword evidence="5 11" id="KW-0547">Nucleotide-binding</keyword>
<dbReference type="HOGENOM" id="CLU_008891_6_0_1"/>
<evidence type="ECO:0000256" key="6">
    <source>
        <dbReference type="ARBA" id="ARBA00022840"/>
    </source>
</evidence>
<reference evidence="13" key="1">
    <citation type="submission" date="2011-03" db="EMBL/GenBank/DDBJ databases">
        <title>Version 3 of the genome sequence of Otolemur garnettii (Bushbaby).</title>
        <authorList>
            <consortium name="The Broad Institute Genome Sequencing Platform"/>
            <person name="Di Palma F."/>
            <person name="Johnson J."/>
            <person name="Lander E.S."/>
            <person name="Lindblad-Toh K."/>
            <person name="Jaffe D.B."/>
            <person name="Gnerre S."/>
            <person name="MacCallum I."/>
            <person name="Przybylski D."/>
            <person name="Ribeiro F.J."/>
            <person name="Burton J.N."/>
            <person name="Walker B.J."/>
            <person name="Sharpe T."/>
            <person name="Hall G."/>
        </authorList>
    </citation>
    <scope>NUCLEOTIDE SEQUENCE [LARGE SCALE GENOMIC DNA]</scope>
</reference>